<keyword evidence="25" id="KW-1185">Reference proteome</keyword>
<comment type="function">
    <text evidence="18">Component of the Nup107-160 subcomplex of the nuclear pore complex (NPC). The Nup107-160 subcomplex is required for the assembly of a functional NPC. The Nup107-160 subcomplex is also required for normal kinetochore microtubule attachment, mitotic progression and chromosome segregation.</text>
</comment>
<name>A0A4W3IBJ2_CALMI</name>
<dbReference type="PROSITE" id="PS00678">
    <property type="entry name" value="WD_REPEATS_1"/>
    <property type="match status" value="1"/>
</dbReference>
<dbReference type="FunFam" id="2.130.10.10:FF:000168">
    <property type="entry name" value="Nucleoporin Nup37"/>
    <property type="match status" value="1"/>
</dbReference>
<evidence type="ECO:0000256" key="16">
    <source>
        <dbReference type="ARBA" id="ARBA00023306"/>
    </source>
</evidence>
<reference evidence="24" key="4">
    <citation type="submission" date="2025-08" db="UniProtKB">
        <authorList>
            <consortium name="Ensembl"/>
        </authorList>
    </citation>
    <scope>IDENTIFICATION</scope>
</reference>
<evidence type="ECO:0000256" key="18">
    <source>
        <dbReference type="ARBA" id="ARBA00053706"/>
    </source>
</evidence>
<evidence type="ECO:0000256" key="13">
    <source>
        <dbReference type="ARBA" id="ARBA00023010"/>
    </source>
</evidence>
<sequence length="351" mass="38692">MASAAGAAKLTNGRRRRGRGSETMKDAAAAARTATYTAQCEECVHVAEFSPFGSGLAGGLLAYGGRNYVVVGTCSFQEEDTEIKGVEYNTLKTFHRGIRVDAIAWSPETKLDTVPQVLRLCTADADNKLRLLTSDLKDENGWKVIEGHADYINDLVFEPNDGKQIASVSDDHTCRIWDLEGNQKASFLLHSPGMSVCWHPEESFKLMVAEKNGIIRFYDLVTLQAILSLDCGQMPLMSADWCLGNTIKVGAVSGKDWFIWDITRSSYPQDKRPSHLDGARRFRWSRASENLFATTGCPGKINSQLLVHHLGHPQAIMIGSASVASGLSWHRTLPLCVIGGDHKLLFWMTEM</sequence>
<dbReference type="STRING" id="7868.ENSCMIP00000026092"/>
<evidence type="ECO:0000256" key="5">
    <source>
        <dbReference type="ARBA" id="ARBA00022574"/>
    </source>
</evidence>
<dbReference type="Gene3D" id="2.130.10.10">
    <property type="entry name" value="YVTN repeat-like/Quinoprotein amine dehydrogenase"/>
    <property type="match status" value="1"/>
</dbReference>
<dbReference type="GO" id="GO:0031080">
    <property type="term" value="C:nuclear pore outer ring"/>
    <property type="evidence" value="ECO:0007669"/>
    <property type="project" value="InterPro"/>
</dbReference>
<keyword evidence="10" id="KW-0159">Chromosome partition</keyword>
<keyword evidence="8" id="KW-0498">Mitosis</keyword>
<evidence type="ECO:0000313" key="24">
    <source>
        <dbReference type="Ensembl" id="ENSCMIP00000026092.1"/>
    </source>
</evidence>
<gene>
    <name evidence="24" type="primary">nup37</name>
</gene>
<keyword evidence="17" id="KW-0137">Centromere</keyword>
<dbReference type="PROSITE" id="PS50082">
    <property type="entry name" value="WD_REPEATS_2"/>
    <property type="match status" value="1"/>
</dbReference>
<evidence type="ECO:0000256" key="4">
    <source>
        <dbReference type="ARBA" id="ARBA00022454"/>
    </source>
</evidence>
<keyword evidence="11" id="KW-0995">Kinetochore</keyword>
<dbReference type="GO" id="GO:0000776">
    <property type="term" value="C:kinetochore"/>
    <property type="evidence" value="ECO:0007669"/>
    <property type="project" value="UniProtKB-KW"/>
</dbReference>
<dbReference type="AlphaFoldDB" id="A0A4W3IBJ2"/>
<dbReference type="SUPFAM" id="SSF50978">
    <property type="entry name" value="WD40 repeat-like"/>
    <property type="match status" value="1"/>
</dbReference>
<keyword evidence="13" id="KW-0811">Translocation</keyword>
<evidence type="ECO:0000256" key="22">
    <source>
        <dbReference type="PROSITE-ProRule" id="PRU00221"/>
    </source>
</evidence>
<evidence type="ECO:0000256" key="3">
    <source>
        <dbReference type="ARBA" id="ARBA00022448"/>
    </source>
</evidence>
<keyword evidence="14" id="KW-0906">Nuclear pore complex</keyword>
<reference evidence="24" key="5">
    <citation type="submission" date="2025-09" db="UniProtKB">
        <authorList>
            <consortium name="Ensembl"/>
        </authorList>
    </citation>
    <scope>IDENTIFICATION</scope>
</reference>
<keyword evidence="9" id="KW-0509">mRNA transport</keyword>
<evidence type="ECO:0000256" key="12">
    <source>
        <dbReference type="ARBA" id="ARBA00022927"/>
    </source>
</evidence>
<reference evidence="25" key="2">
    <citation type="journal article" date="2007" name="PLoS Biol.">
        <title>Survey sequencing and comparative analysis of the elephant shark (Callorhinchus milii) genome.</title>
        <authorList>
            <person name="Venkatesh B."/>
            <person name="Kirkness E.F."/>
            <person name="Loh Y.H."/>
            <person name="Halpern A.L."/>
            <person name="Lee A.P."/>
            <person name="Johnson J."/>
            <person name="Dandona N."/>
            <person name="Viswanathan L.D."/>
            <person name="Tay A."/>
            <person name="Venter J.C."/>
            <person name="Strausberg R.L."/>
            <person name="Brenner S."/>
        </authorList>
    </citation>
    <scope>NUCLEOTIDE SEQUENCE [LARGE SCALE GENOMIC DNA]</scope>
</reference>
<feature type="region of interest" description="Disordered" evidence="23">
    <location>
        <begin position="1"/>
        <end position="25"/>
    </location>
</feature>
<dbReference type="GO" id="GO:0051301">
    <property type="term" value="P:cell division"/>
    <property type="evidence" value="ECO:0007669"/>
    <property type="project" value="UniProtKB-KW"/>
</dbReference>
<dbReference type="GO" id="GO:0051028">
    <property type="term" value="P:mRNA transport"/>
    <property type="evidence" value="ECO:0007669"/>
    <property type="project" value="UniProtKB-KW"/>
</dbReference>
<dbReference type="GeneTree" id="ENSGT00390000010777"/>
<evidence type="ECO:0000256" key="1">
    <source>
        <dbReference type="ARBA" id="ARBA00004567"/>
    </source>
</evidence>
<keyword evidence="15" id="KW-0539">Nucleus</keyword>
<feature type="repeat" description="WD" evidence="22">
    <location>
        <begin position="145"/>
        <end position="187"/>
    </location>
</feature>
<keyword evidence="5 22" id="KW-0853">WD repeat</keyword>
<evidence type="ECO:0000313" key="25">
    <source>
        <dbReference type="Proteomes" id="UP000314986"/>
    </source>
</evidence>
<comment type="subcellular location">
    <subcellularLocation>
        <location evidence="2">Chromosome</location>
        <location evidence="2">Centromere</location>
        <location evidence="2">Kinetochore</location>
    </subcellularLocation>
    <subcellularLocation>
        <location evidence="1">Nucleus</location>
        <location evidence="1">Nuclear pore complex</location>
    </subcellularLocation>
</comment>
<keyword evidence="6" id="KW-0132">Cell division</keyword>
<evidence type="ECO:0000256" key="19">
    <source>
        <dbReference type="ARBA" id="ARBA00062724"/>
    </source>
</evidence>
<dbReference type="InterPro" id="IPR037626">
    <property type="entry name" value="NUP37"/>
</dbReference>
<dbReference type="InParanoid" id="A0A4W3IBJ2"/>
<organism evidence="24 25">
    <name type="scientific">Callorhinchus milii</name>
    <name type="common">Ghost shark</name>
    <dbReference type="NCBI Taxonomy" id="7868"/>
    <lineage>
        <taxon>Eukaryota</taxon>
        <taxon>Metazoa</taxon>
        <taxon>Chordata</taxon>
        <taxon>Craniata</taxon>
        <taxon>Vertebrata</taxon>
        <taxon>Chondrichthyes</taxon>
        <taxon>Holocephali</taxon>
        <taxon>Chimaeriformes</taxon>
        <taxon>Callorhinchidae</taxon>
        <taxon>Callorhinchus</taxon>
    </lineage>
</organism>
<dbReference type="InterPro" id="IPR015943">
    <property type="entry name" value="WD40/YVTN_repeat-like_dom_sf"/>
</dbReference>
<accession>A0A4W3IBJ2</accession>
<evidence type="ECO:0000256" key="21">
    <source>
        <dbReference type="ARBA" id="ARBA00076652"/>
    </source>
</evidence>
<evidence type="ECO:0000256" key="9">
    <source>
        <dbReference type="ARBA" id="ARBA00022816"/>
    </source>
</evidence>
<keyword evidence="7" id="KW-0677">Repeat</keyword>
<reference evidence="25" key="1">
    <citation type="journal article" date="2006" name="Science">
        <title>Ancient noncoding elements conserved in the human genome.</title>
        <authorList>
            <person name="Venkatesh B."/>
            <person name="Kirkness E.F."/>
            <person name="Loh Y.H."/>
            <person name="Halpern A.L."/>
            <person name="Lee A.P."/>
            <person name="Johnson J."/>
            <person name="Dandona N."/>
            <person name="Viswanathan L.D."/>
            <person name="Tay A."/>
            <person name="Venter J.C."/>
            <person name="Strausberg R.L."/>
            <person name="Brenner S."/>
        </authorList>
    </citation>
    <scope>NUCLEOTIDE SEQUENCE [LARGE SCALE GENOMIC DNA]</scope>
</reference>
<dbReference type="GO" id="GO:0007059">
    <property type="term" value="P:chromosome segregation"/>
    <property type="evidence" value="ECO:0007669"/>
    <property type="project" value="UniProtKB-KW"/>
</dbReference>
<comment type="subunit">
    <text evidence="19">Component of the Nup107-160 subcomplex of the nuclear pore complex (NPC). The Nup107-160 subcomplex includes NUP160, NUP133, NUP107, NUP98, NUP85, NUP43, NUP37, SEH1 and SEC13.</text>
</comment>
<evidence type="ECO:0000256" key="7">
    <source>
        <dbReference type="ARBA" id="ARBA00022737"/>
    </source>
</evidence>
<reference evidence="25" key="3">
    <citation type="journal article" date="2014" name="Nature">
        <title>Elephant shark genome provides unique insights into gnathostome evolution.</title>
        <authorList>
            <consortium name="International Elephant Shark Genome Sequencing Consortium"/>
            <person name="Venkatesh B."/>
            <person name="Lee A.P."/>
            <person name="Ravi V."/>
            <person name="Maurya A.K."/>
            <person name="Lian M.M."/>
            <person name="Swann J.B."/>
            <person name="Ohta Y."/>
            <person name="Flajnik M.F."/>
            <person name="Sutoh Y."/>
            <person name="Kasahara M."/>
            <person name="Hoon S."/>
            <person name="Gangu V."/>
            <person name="Roy S.W."/>
            <person name="Irimia M."/>
            <person name="Korzh V."/>
            <person name="Kondrychyn I."/>
            <person name="Lim Z.W."/>
            <person name="Tay B.H."/>
            <person name="Tohari S."/>
            <person name="Kong K.W."/>
            <person name="Ho S."/>
            <person name="Lorente-Galdos B."/>
            <person name="Quilez J."/>
            <person name="Marques-Bonet T."/>
            <person name="Raney B.J."/>
            <person name="Ingham P.W."/>
            <person name="Tay A."/>
            <person name="Hillier L.W."/>
            <person name="Minx P."/>
            <person name="Boehm T."/>
            <person name="Wilson R.K."/>
            <person name="Brenner S."/>
            <person name="Warren W.C."/>
        </authorList>
    </citation>
    <scope>NUCLEOTIDE SEQUENCE [LARGE SCALE GENOMIC DNA]</scope>
</reference>
<dbReference type="PANTHER" id="PTHR22806:SF0">
    <property type="entry name" value="NUCLEOPORIN NUP37"/>
    <property type="match status" value="1"/>
</dbReference>
<evidence type="ECO:0000256" key="8">
    <source>
        <dbReference type="ARBA" id="ARBA00022776"/>
    </source>
</evidence>
<dbReference type="InterPro" id="IPR036322">
    <property type="entry name" value="WD40_repeat_dom_sf"/>
</dbReference>
<keyword evidence="12" id="KW-0653">Protein transport</keyword>
<evidence type="ECO:0000256" key="11">
    <source>
        <dbReference type="ARBA" id="ARBA00022838"/>
    </source>
</evidence>
<dbReference type="OMA" id="FWKVQIK"/>
<evidence type="ECO:0000256" key="2">
    <source>
        <dbReference type="ARBA" id="ARBA00004629"/>
    </source>
</evidence>
<evidence type="ECO:0000256" key="17">
    <source>
        <dbReference type="ARBA" id="ARBA00023328"/>
    </source>
</evidence>
<keyword evidence="4" id="KW-0158">Chromosome</keyword>
<evidence type="ECO:0000256" key="10">
    <source>
        <dbReference type="ARBA" id="ARBA00022829"/>
    </source>
</evidence>
<dbReference type="InterPro" id="IPR019775">
    <property type="entry name" value="WD40_repeat_CS"/>
</dbReference>
<dbReference type="GO" id="GO:0015031">
    <property type="term" value="P:protein transport"/>
    <property type="evidence" value="ECO:0007669"/>
    <property type="project" value="UniProtKB-KW"/>
</dbReference>
<dbReference type="InterPro" id="IPR001680">
    <property type="entry name" value="WD40_rpt"/>
</dbReference>
<dbReference type="Ensembl" id="ENSCMIT00000026520.1">
    <property type="protein sequence ID" value="ENSCMIP00000026092.1"/>
    <property type="gene ID" value="ENSCMIG00000011451.1"/>
</dbReference>
<keyword evidence="16" id="KW-0131">Cell cycle</keyword>
<dbReference type="SMART" id="SM00320">
    <property type="entry name" value="WD40"/>
    <property type="match status" value="4"/>
</dbReference>
<dbReference type="PROSITE" id="PS50294">
    <property type="entry name" value="WD_REPEATS_REGION"/>
    <property type="match status" value="1"/>
</dbReference>
<dbReference type="Pfam" id="PF00400">
    <property type="entry name" value="WD40"/>
    <property type="match status" value="1"/>
</dbReference>
<dbReference type="PANTHER" id="PTHR22806">
    <property type="entry name" value="NUCLEOPORIN NUP37 P37 -RELATED"/>
    <property type="match status" value="1"/>
</dbReference>
<evidence type="ECO:0000256" key="20">
    <source>
        <dbReference type="ARBA" id="ARBA00068271"/>
    </source>
</evidence>
<evidence type="ECO:0000256" key="23">
    <source>
        <dbReference type="SAM" id="MobiDB-lite"/>
    </source>
</evidence>
<evidence type="ECO:0000256" key="14">
    <source>
        <dbReference type="ARBA" id="ARBA00023132"/>
    </source>
</evidence>
<keyword evidence="3" id="KW-0813">Transport</keyword>
<evidence type="ECO:0000256" key="6">
    <source>
        <dbReference type="ARBA" id="ARBA00022618"/>
    </source>
</evidence>
<proteinExistence type="predicted"/>
<evidence type="ECO:0000256" key="15">
    <source>
        <dbReference type="ARBA" id="ARBA00023242"/>
    </source>
</evidence>
<protein>
    <recommendedName>
        <fullName evidence="20">Nucleoporin Nup37</fullName>
    </recommendedName>
    <alternativeName>
        <fullName evidence="21">Nup107-160 subcomplex subunit Nup37</fullName>
    </alternativeName>
</protein>
<dbReference type="Proteomes" id="UP000314986">
    <property type="component" value="Unassembled WGS sequence"/>
</dbReference>